<proteinExistence type="predicted"/>
<feature type="region of interest" description="Disordered" evidence="1">
    <location>
        <begin position="1"/>
        <end position="20"/>
    </location>
</feature>
<organism evidence="2">
    <name type="scientific">Fusarium oxysporum f. sp. pisi HDV247</name>
    <dbReference type="NCBI Taxonomy" id="1080344"/>
    <lineage>
        <taxon>Eukaryota</taxon>
        <taxon>Fungi</taxon>
        <taxon>Dikarya</taxon>
        <taxon>Ascomycota</taxon>
        <taxon>Pezizomycotina</taxon>
        <taxon>Sordariomycetes</taxon>
        <taxon>Hypocreomycetidae</taxon>
        <taxon>Hypocreales</taxon>
        <taxon>Nectriaceae</taxon>
        <taxon>Fusarium</taxon>
        <taxon>Fusarium oxysporum species complex</taxon>
    </lineage>
</organism>
<name>W9NFF2_FUSOX</name>
<protein>
    <submittedName>
        <fullName evidence="2">Uncharacterized protein</fullName>
    </submittedName>
</protein>
<gene>
    <name evidence="2" type="ORF">FOVG_17297</name>
</gene>
<dbReference type="EMBL" id="JH651016">
    <property type="protein sequence ID" value="EXA31399.1"/>
    <property type="molecule type" value="Genomic_DNA"/>
</dbReference>
<accession>W9NFF2</accession>
<sequence>MSPPVVKPNGELSDPSASVASSFPLLSAGHKRRSRGGSAATCFPKDLQLAIKRCGLDESTDTAAQDDQPQDERLIAQSKTHDDTNRSRTQRRRKNMIPTRGAGYSFTRSSNRDKRLKINATGSSISVVMPELPVARSDSPGPKSNVEEHSVVIKPSAWRECAQNIWWYFLPVISLRAIVLMIIDNNGRVLCGAFVDIGRRACIWMLNSFSG</sequence>
<dbReference type="HOGENOM" id="CLU_1304902_0_0_1"/>
<evidence type="ECO:0000256" key="1">
    <source>
        <dbReference type="SAM" id="MobiDB-lite"/>
    </source>
</evidence>
<dbReference type="AlphaFoldDB" id="W9NFF2"/>
<reference evidence="2" key="2">
    <citation type="submission" date="2012-05" db="EMBL/GenBank/DDBJ databases">
        <title>Annotation of the Genome Sequence of Fusarium oxysporum HDV247.</title>
        <authorList>
            <consortium name="The Broad Institute Genomics Platform"/>
            <person name="Ma L.-J."/>
            <person name="Corby-Kistler H."/>
            <person name="Broz K."/>
            <person name="Gale L.R."/>
            <person name="Jonkers W."/>
            <person name="O'Donnell K."/>
            <person name="Ploetz R."/>
            <person name="Steinberg C."/>
            <person name="Schwartz D.C."/>
            <person name="VanEtten H."/>
            <person name="Zhou S."/>
            <person name="Young S.K."/>
            <person name="Zeng Q."/>
            <person name="Gargeya S."/>
            <person name="Fitzgerald M."/>
            <person name="Abouelleil A."/>
            <person name="Alvarado L."/>
            <person name="Chapman S.B."/>
            <person name="Gainer-Dewar J."/>
            <person name="Goldberg J."/>
            <person name="Griggs A."/>
            <person name="Gujja S."/>
            <person name="Hansen M."/>
            <person name="Howarth C."/>
            <person name="Imamovic A."/>
            <person name="Ireland A."/>
            <person name="Larimer J."/>
            <person name="McCowan C."/>
            <person name="Murphy C."/>
            <person name="Pearson M."/>
            <person name="Poon T.W."/>
            <person name="Priest M."/>
            <person name="Roberts A."/>
            <person name="Saif S."/>
            <person name="Shea T."/>
            <person name="Sykes S."/>
            <person name="Wortman J."/>
            <person name="Nusbaum C."/>
            <person name="Birren B."/>
        </authorList>
    </citation>
    <scope>NUCLEOTIDE SEQUENCE</scope>
    <source>
        <strain evidence="2">HDV247</strain>
    </source>
</reference>
<dbReference type="Proteomes" id="UP000030751">
    <property type="component" value="Unassembled WGS sequence"/>
</dbReference>
<feature type="compositionally biased region" description="Basic and acidic residues" evidence="1">
    <location>
        <begin position="70"/>
        <end position="86"/>
    </location>
</feature>
<evidence type="ECO:0000313" key="2">
    <source>
        <dbReference type="EMBL" id="EXA31399.1"/>
    </source>
</evidence>
<reference evidence="2" key="1">
    <citation type="submission" date="2011-10" db="EMBL/GenBank/DDBJ databases">
        <title>The Genome Sequence of Fusarium oxysporum HDV247.</title>
        <authorList>
            <consortium name="The Broad Institute Genome Sequencing Platform"/>
            <person name="Ma L.-J."/>
            <person name="Gale L.R."/>
            <person name="Schwartz D.C."/>
            <person name="Zhou S."/>
            <person name="Corby-Kistler H."/>
            <person name="Young S.K."/>
            <person name="Zeng Q."/>
            <person name="Gargeya S."/>
            <person name="Fitzgerald M."/>
            <person name="Haas B."/>
            <person name="Abouelleil A."/>
            <person name="Alvarado L."/>
            <person name="Arachchi H.M."/>
            <person name="Berlin A."/>
            <person name="Brown A."/>
            <person name="Chapman S.B."/>
            <person name="Chen Z."/>
            <person name="Dunbar C."/>
            <person name="Freedman E."/>
            <person name="Gearin G."/>
            <person name="Goldberg J."/>
            <person name="Griggs A."/>
            <person name="Gujja S."/>
            <person name="Heiman D."/>
            <person name="Howarth C."/>
            <person name="Larson L."/>
            <person name="Lui A."/>
            <person name="MacDonald P.J.P."/>
            <person name="Montmayeur A."/>
            <person name="Murphy C."/>
            <person name="Neiman D."/>
            <person name="Pearson M."/>
            <person name="Priest M."/>
            <person name="Roberts A."/>
            <person name="Saif S."/>
            <person name="Shea T."/>
            <person name="Shenoy N."/>
            <person name="Sisk P."/>
            <person name="Stolte C."/>
            <person name="Sykes S."/>
            <person name="Wortman J."/>
            <person name="Nusbaum C."/>
            <person name="Birren B."/>
        </authorList>
    </citation>
    <scope>NUCLEOTIDE SEQUENCE [LARGE SCALE GENOMIC DNA]</scope>
    <source>
        <strain evidence="2">HDV247</strain>
    </source>
</reference>
<feature type="region of interest" description="Disordered" evidence="1">
    <location>
        <begin position="60"/>
        <end position="95"/>
    </location>
</feature>